<proteinExistence type="inferred from homology"/>
<dbReference type="GO" id="GO:0032981">
    <property type="term" value="P:mitochondrial respiratory chain complex I assembly"/>
    <property type="evidence" value="ECO:0007669"/>
    <property type="project" value="TreeGrafter"/>
</dbReference>
<evidence type="ECO:0000256" key="11">
    <source>
        <dbReference type="ARBA" id="ARBA00023128"/>
    </source>
</evidence>
<comment type="subcellular location">
    <subcellularLocation>
        <location evidence="2">Mitochondrion inner membrane</location>
        <topology evidence="2">Single-pass membrane protein</topology>
        <orientation evidence="2">Matrix side</orientation>
    </subcellularLocation>
</comment>
<dbReference type="Pfam" id="PF08122">
    <property type="entry name" value="NDUF_B12"/>
    <property type="match status" value="1"/>
</dbReference>
<protein>
    <recommendedName>
        <fullName evidence="4">NADH dehydrogenase [ubiquinone] 1 beta subcomplex subunit 3</fullName>
    </recommendedName>
    <alternativeName>
        <fullName evidence="13">Complex I-B12</fullName>
    </alternativeName>
    <alternativeName>
        <fullName evidence="14">NADH-ubiquinone oxidoreductase B12 subunit</fullName>
    </alternativeName>
</protein>
<dbReference type="OrthoDB" id="521512at2759"/>
<reference evidence="15" key="1">
    <citation type="submission" date="2021-02" db="EMBL/GenBank/DDBJ databases">
        <authorList>
            <person name="Steward A R."/>
        </authorList>
    </citation>
    <scope>NUCLEOTIDE SEQUENCE</scope>
</reference>
<evidence type="ECO:0000256" key="8">
    <source>
        <dbReference type="ARBA" id="ARBA00022792"/>
    </source>
</evidence>
<dbReference type="EMBL" id="CAJOBZ010000067">
    <property type="protein sequence ID" value="CAF4942007.1"/>
    <property type="molecule type" value="Genomic_DNA"/>
</dbReference>
<dbReference type="InterPro" id="IPR012576">
    <property type="entry name" value="NDUFB3"/>
</dbReference>
<keyword evidence="8" id="KW-0999">Mitochondrion inner membrane</keyword>
<evidence type="ECO:0000256" key="6">
    <source>
        <dbReference type="ARBA" id="ARBA00022660"/>
    </source>
</evidence>
<keyword evidence="12" id="KW-0472">Membrane</keyword>
<comment type="similarity">
    <text evidence="3">Belongs to the complex I NDUFB3 subunit family.</text>
</comment>
<comment type="function">
    <text evidence="1">Accessory subunit of the mitochondrial membrane respiratory chain NADH dehydrogenase (Complex I), that is believed not to be involved in catalysis. Complex I functions in the transfer of electrons from NADH to the respiratory chain. The immediate electron acceptor for the enzyme is believed to be ubiquinone.</text>
</comment>
<evidence type="ECO:0000313" key="16">
    <source>
        <dbReference type="Proteomes" id="UP000663880"/>
    </source>
</evidence>
<keyword evidence="7" id="KW-0812">Transmembrane</keyword>
<name>A0A821XD57_9NEOP</name>
<keyword evidence="10" id="KW-1133">Transmembrane helix</keyword>
<dbReference type="GO" id="GO:0005743">
    <property type="term" value="C:mitochondrial inner membrane"/>
    <property type="evidence" value="ECO:0007669"/>
    <property type="project" value="UniProtKB-SubCell"/>
</dbReference>
<dbReference type="AlphaFoldDB" id="A0A821XD57"/>
<gene>
    <name evidence="15" type="ORF">PMACD_LOCUS14811</name>
</gene>
<accession>A0A821XD57</accession>
<evidence type="ECO:0000256" key="7">
    <source>
        <dbReference type="ARBA" id="ARBA00022692"/>
    </source>
</evidence>
<evidence type="ECO:0000313" key="15">
    <source>
        <dbReference type="EMBL" id="CAF4942007.1"/>
    </source>
</evidence>
<keyword evidence="9" id="KW-0249">Electron transport</keyword>
<dbReference type="GO" id="GO:0022900">
    <property type="term" value="P:electron transport chain"/>
    <property type="evidence" value="ECO:0007669"/>
    <property type="project" value="InterPro"/>
</dbReference>
<dbReference type="PANTHER" id="PTHR15082">
    <property type="entry name" value="NADH-UBIQUINONE OXIDOREDUCTASE B12 SUBUNIT"/>
    <property type="match status" value="1"/>
</dbReference>
<evidence type="ECO:0000256" key="10">
    <source>
        <dbReference type="ARBA" id="ARBA00022989"/>
    </source>
</evidence>
<keyword evidence="6" id="KW-0679">Respiratory chain</keyword>
<evidence type="ECO:0000256" key="12">
    <source>
        <dbReference type="ARBA" id="ARBA00023136"/>
    </source>
</evidence>
<dbReference type="PANTHER" id="PTHR15082:SF2">
    <property type="entry name" value="NADH DEHYDROGENASE [UBIQUINONE] 1 BETA SUBCOMPLEX SUBUNIT 3"/>
    <property type="match status" value="1"/>
</dbReference>
<evidence type="ECO:0000256" key="9">
    <source>
        <dbReference type="ARBA" id="ARBA00022982"/>
    </source>
</evidence>
<organism evidence="15 16">
    <name type="scientific">Pieris macdunnoughi</name>
    <dbReference type="NCBI Taxonomy" id="345717"/>
    <lineage>
        <taxon>Eukaryota</taxon>
        <taxon>Metazoa</taxon>
        <taxon>Ecdysozoa</taxon>
        <taxon>Arthropoda</taxon>
        <taxon>Hexapoda</taxon>
        <taxon>Insecta</taxon>
        <taxon>Pterygota</taxon>
        <taxon>Neoptera</taxon>
        <taxon>Endopterygota</taxon>
        <taxon>Lepidoptera</taxon>
        <taxon>Glossata</taxon>
        <taxon>Ditrysia</taxon>
        <taxon>Papilionoidea</taxon>
        <taxon>Pieridae</taxon>
        <taxon>Pierinae</taxon>
        <taxon>Pieris</taxon>
    </lineage>
</organism>
<evidence type="ECO:0000256" key="13">
    <source>
        <dbReference type="ARBA" id="ARBA00030217"/>
    </source>
</evidence>
<keyword evidence="11" id="KW-0496">Mitochondrion</keyword>
<comment type="caution">
    <text evidence="15">The sequence shown here is derived from an EMBL/GenBank/DDBJ whole genome shotgun (WGS) entry which is preliminary data.</text>
</comment>
<sequence length="99" mass="11115">MGCDPPYEVPKCDKFCSIKGIPQLEELEKALAKKGLKDPWIRNEIWRYQPAFGTKMQKVWNLFFRGLPLGLALTIATVALEKTLGGDGHGGHGEHKKEH</sequence>
<keyword evidence="16" id="KW-1185">Reference proteome</keyword>
<evidence type="ECO:0000256" key="14">
    <source>
        <dbReference type="ARBA" id="ARBA00032688"/>
    </source>
</evidence>
<evidence type="ECO:0000256" key="1">
    <source>
        <dbReference type="ARBA" id="ARBA00003195"/>
    </source>
</evidence>
<evidence type="ECO:0000256" key="3">
    <source>
        <dbReference type="ARBA" id="ARBA00005667"/>
    </source>
</evidence>
<keyword evidence="5" id="KW-0813">Transport</keyword>
<evidence type="ECO:0000256" key="5">
    <source>
        <dbReference type="ARBA" id="ARBA00022448"/>
    </source>
</evidence>
<evidence type="ECO:0000256" key="2">
    <source>
        <dbReference type="ARBA" id="ARBA00004298"/>
    </source>
</evidence>
<dbReference type="Proteomes" id="UP000663880">
    <property type="component" value="Unassembled WGS sequence"/>
</dbReference>
<evidence type="ECO:0000256" key="4">
    <source>
        <dbReference type="ARBA" id="ARBA00018680"/>
    </source>
</evidence>